<feature type="compositionally biased region" description="Low complexity" evidence="5">
    <location>
        <begin position="85"/>
        <end position="96"/>
    </location>
</feature>
<evidence type="ECO:0000256" key="3">
    <source>
        <dbReference type="ARBA" id="ARBA00023053"/>
    </source>
</evidence>
<dbReference type="KEGG" id="mph:MLP_09330"/>
<dbReference type="GO" id="GO:0006814">
    <property type="term" value="P:sodium ion transport"/>
    <property type="evidence" value="ECO:0007669"/>
    <property type="project" value="InterPro"/>
</dbReference>
<dbReference type="InterPro" id="IPR023171">
    <property type="entry name" value="Na/H_antiporter_dom_sf"/>
</dbReference>
<dbReference type="STRING" id="1032480.MLP_09330"/>
<dbReference type="Pfam" id="PF06965">
    <property type="entry name" value="Na_H_antiport_1"/>
    <property type="match status" value="1"/>
</dbReference>
<dbReference type="AlphaFoldDB" id="F5XMM4"/>
<keyword evidence="3" id="KW-0915">Sodium</keyword>
<keyword evidence="7" id="KW-1185">Reference proteome</keyword>
<feature type="region of interest" description="Disordered" evidence="5">
    <location>
        <begin position="81"/>
        <end position="101"/>
    </location>
</feature>
<dbReference type="eggNOG" id="COG3004">
    <property type="taxonomic scope" value="Bacteria"/>
</dbReference>
<name>F5XMM4_MICPN</name>
<dbReference type="Gene3D" id="1.20.1530.10">
    <property type="entry name" value="Na+/H+ antiporter like domain"/>
    <property type="match status" value="1"/>
</dbReference>
<dbReference type="InterPro" id="IPR004670">
    <property type="entry name" value="NhaA"/>
</dbReference>
<dbReference type="HOGENOM" id="CLU_1904323_0_0_11"/>
<evidence type="ECO:0000313" key="6">
    <source>
        <dbReference type="EMBL" id="BAK33947.1"/>
    </source>
</evidence>
<gene>
    <name evidence="6" type="ordered locus">MLP_09330</name>
</gene>
<evidence type="ECO:0000256" key="5">
    <source>
        <dbReference type="SAM" id="MobiDB-lite"/>
    </source>
</evidence>
<proteinExistence type="predicted"/>
<sequence length="133" mass="13872">MAAETTSGALLKHGTVVGSLRHIREAAVPVLDAVGGMARPAGVFVTVELGLGDASALHEWAIPTATTSGSRWRYWRSSATDRPASHAPSCSPSPWSTRPAGDHGDCRLLLSRLPGGMGTWQCASGHSGVRWGT</sequence>
<evidence type="ECO:0000256" key="2">
    <source>
        <dbReference type="ARBA" id="ARBA00022449"/>
    </source>
</evidence>
<dbReference type="Proteomes" id="UP000007947">
    <property type="component" value="Chromosome"/>
</dbReference>
<dbReference type="GO" id="GO:0015297">
    <property type="term" value="F:antiporter activity"/>
    <property type="evidence" value="ECO:0007669"/>
    <property type="project" value="UniProtKB-KW"/>
</dbReference>
<dbReference type="GO" id="GO:0006885">
    <property type="term" value="P:regulation of pH"/>
    <property type="evidence" value="ECO:0007669"/>
    <property type="project" value="InterPro"/>
</dbReference>
<organism evidence="6 7">
    <name type="scientific">Microlunatus phosphovorus (strain ATCC 700054 / DSM 10555 / JCM 9379 / NBRC 101784 / NCIMB 13414 / VKM Ac-1990 / NM-1)</name>
    <dbReference type="NCBI Taxonomy" id="1032480"/>
    <lineage>
        <taxon>Bacteria</taxon>
        <taxon>Bacillati</taxon>
        <taxon>Actinomycetota</taxon>
        <taxon>Actinomycetes</taxon>
        <taxon>Propionibacteriales</taxon>
        <taxon>Propionibacteriaceae</taxon>
        <taxon>Microlunatus</taxon>
    </lineage>
</organism>
<evidence type="ECO:0000313" key="7">
    <source>
        <dbReference type="Proteomes" id="UP000007947"/>
    </source>
</evidence>
<keyword evidence="2" id="KW-0050">Antiport</keyword>
<protein>
    <submittedName>
        <fullName evidence="6">Uncharacterized protein</fullName>
    </submittedName>
</protein>
<accession>F5XMM4</accession>
<keyword evidence="1" id="KW-0813">Transport</keyword>
<reference evidence="6 7" key="1">
    <citation type="submission" date="2011-05" db="EMBL/GenBank/DDBJ databases">
        <title>Whole genome sequence of Microlunatus phosphovorus NM-1.</title>
        <authorList>
            <person name="Hosoyama A."/>
            <person name="Sasaki K."/>
            <person name="Harada T."/>
            <person name="Igarashi R."/>
            <person name="Kawakoshi A."/>
            <person name="Sasagawa M."/>
            <person name="Fukada J."/>
            <person name="Nakamura S."/>
            <person name="Katano Y."/>
            <person name="Hanada S."/>
            <person name="Kamagata Y."/>
            <person name="Nakamura N."/>
            <person name="Yamazaki S."/>
            <person name="Fujita N."/>
        </authorList>
    </citation>
    <scope>NUCLEOTIDE SEQUENCE [LARGE SCALE GENOMIC DNA]</scope>
    <source>
        <strain evidence="7">ATCC 700054 / DSM 10555 / JCM 9379 / NBRC 101784 / NCIMB 13414 / VKM Ac-1990 / NM-1</strain>
    </source>
</reference>
<evidence type="ECO:0000256" key="4">
    <source>
        <dbReference type="ARBA" id="ARBA00023065"/>
    </source>
</evidence>
<evidence type="ECO:0000256" key="1">
    <source>
        <dbReference type="ARBA" id="ARBA00022448"/>
    </source>
</evidence>
<keyword evidence="4" id="KW-0406">Ion transport</keyword>
<dbReference type="GO" id="GO:0016020">
    <property type="term" value="C:membrane"/>
    <property type="evidence" value="ECO:0007669"/>
    <property type="project" value="InterPro"/>
</dbReference>
<dbReference type="EMBL" id="AP012204">
    <property type="protein sequence ID" value="BAK33947.1"/>
    <property type="molecule type" value="Genomic_DNA"/>
</dbReference>